<dbReference type="NCBIfam" id="TIGR02532">
    <property type="entry name" value="IV_pilin_GFxxxE"/>
    <property type="match status" value="1"/>
</dbReference>
<accession>A0A5C5YN71</accession>
<dbReference type="InterPro" id="IPR011453">
    <property type="entry name" value="DUF1559"/>
</dbReference>
<name>A0A5C5YN71_9BACT</name>
<dbReference type="PANTHER" id="PTHR30093">
    <property type="entry name" value="GENERAL SECRETION PATHWAY PROTEIN G"/>
    <property type="match status" value="1"/>
</dbReference>
<dbReference type="Pfam" id="PF07596">
    <property type="entry name" value="SBP_bac_10"/>
    <property type="match status" value="1"/>
</dbReference>
<dbReference type="Proteomes" id="UP000315010">
    <property type="component" value="Unassembled WGS sequence"/>
</dbReference>
<dbReference type="Pfam" id="PF07963">
    <property type="entry name" value="N_methyl"/>
    <property type="match status" value="1"/>
</dbReference>
<organism evidence="2 3">
    <name type="scientific">Novipirellula herctigrandis</name>
    <dbReference type="NCBI Taxonomy" id="2527986"/>
    <lineage>
        <taxon>Bacteria</taxon>
        <taxon>Pseudomonadati</taxon>
        <taxon>Planctomycetota</taxon>
        <taxon>Planctomycetia</taxon>
        <taxon>Pirellulales</taxon>
        <taxon>Pirellulaceae</taxon>
        <taxon>Novipirellula</taxon>
    </lineage>
</organism>
<evidence type="ECO:0000313" key="2">
    <source>
        <dbReference type="EMBL" id="TWT76336.1"/>
    </source>
</evidence>
<gene>
    <name evidence="2" type="primary">xcpT_8</name>
    <name evidence="2" type="ORF">CA13_68300</name>
</gene>
<dbReference type="AlphaFoldDB" id="A0A5C5YN71"/>
<evidence type="ECO:0000259" key="1">
    <source>
        <dbReference type="Pfam" id="PF07596"/>
    </source>
</evidence>
<sequence length="305" mass="32848">MNMPRRSAFTLVELLVVIAIIGVLVSLLLPAVQAAREAARRTSCTNNMKQIGLGLQMYHDVFKKLPAGWRGCDPSTGKAHWFGVPGWAWSSSILPYLEESAVYDGMIHFECPITDPVNQHALTASIGTYRCPSDVGEATFSMAGGGPSVSSDVSFPIQTATSNYIGMFGTLEFHHVCDPSSPNCNGCQGDGTFSLNRPCRFADLLDGLSNTMIVGERHSVLAYSTWVGVVTGGQHGVARVAGVATYPPNSTDTPAHYFHNFSSLHPAGTNFLLADGSVHMITETIDRELFHALSTRAGHEVVKDF</sequence>
<dbReference type="PANTHER" id="PTHR30093:SF2">
    <property type="entry name" value="TYPE II SECRETION SYSTEM PROTEIN H"/>
    <property type="match status" value="1"/>
</dbReference>
<dbReference type="Gene3D" id="3.30.700.10">
    <property type="entry name" value="Glycoprotein, Type 4 Pilin"/>
    <property type="match status" value="1"/>
</dbReference>
<dbReference type="SUPFAM" id="SSF54523">
    <property type="entry name" value="Pili subunits"/>
    <property type="match status" value="1"/>
</dbReference>
<dbReference type="NCBIfam" id="TIGR04294">
    <property type="entry name" value="pre_pil_HX9DG"/>
    <property type="match status" value="1"/>
</dbReference>
<comment type="caution">
    <text evidence="2">The sequence shown here is derived from an EMBL/GenBank/DDBJ whole genome shotgun (WGS) entry which is preliminary data.</text>
</comment>
<protein>
    <submittedName>
        <fullName evidence="2">Type II secretion system protein G</fullName>
    </submittedName>
</protein>
<evidence type="ECO:0000313" key="3">
    <source>
        <dbReference type="Proteomes" id="UP000315010"/>
    </source>
</evidence>
<reference evidence="2 3" key="1">
    <citation type="submission" date="2019-02" db="EMBL/GenBank/DDBJ databases">
        <title>Deep-cultivation of Planctomycetes and their phenomic and genomic characterization uncovers novel biology.</title>
        <authorList>
            <person name="Wiegand S."/>
            <person name="Jogler M."/>
            <person name="Boedeker C."/>
            <person name="Pinto D."/>
            <person name="Vollmers J."/>
            <person name="Rivas-Marin E."/>
            <person name="Kohn T."/>
            <person name="Peeters S.H."/>
            <person name="Heuer A."/>
            <person name="Rast P."/>
            <person name="Oberbeckmann S."/>
            <person name="Bunk B."/>
            <person name="Jeske O."/>
            <person name="Meyerdierks A."/>
            <person name="Storesund J.E."/>
            <person name="Kallscheuer N."/>
            <person name="Luecker S."/>
            <person name="Lage O.M."/>
            <person name="Pohl T."/>
            <person name="Merkel B.J."/>
            <person name="Hornburger P."/>
            <person name="Mueller R.-W."/>
            <person name="Bruemmer F."/>
            <person name="Labrenz M."/>
            <person name="Spormann A.M."/>
            <person name="Op Den Camp H."/>
            <person name="Overmann J."/>
            <person name="Amann R."/>
            <person name="Jetten M.S.M."/>
            <person name="Mascher T."/>
            <person name="Medema M.H."/>
            <person name="Devos D.P."/>
            <person name="Kaster A.-K."/>
            <person name="Ovreas L."/>
            <person name="Rohde M."/>
            <person name="Galperin M.Y."/>
            <person name="Jogler C."/>
        </authorList>
    </citation>
    <scope>NUCLEOTIDE SEQUENCE [LARGE SCALE GENOMIC DNA]</scope>
    <source>
        <strain evidence="2 3">CA13</strain>
    </source>
</reference>
<dbReference type="RefSeq" id="WP_419195223.1">
    <property type="nucleotide sequence ID" value="NZ_SJPJ01000002.1"/>
</dbReference>
<proteinExistence type="predicted"/>
<dbReference type="EMBL" id="SJPJ01000002">
    <property type="protein sequence ID" value="TWT76336.1"/>
    <property type="molecule type" value="Genomic_DNA"/>
</dbReference>
<dbReference type="InterPro" id="IPR027558">
    <property type="entry name" value="Pre_pil_HX9DG_C"/>
</dbReference>
<keyword evidence="3" id="KW-1185">Reference proteome</keyword>
<dbReference type="InterPro" id="IPR045584">
    <property type="entry name" value="Pilin-like"/>
</dbReference>
<feature type="domain" description="DUF1559" evidence="1">
    <location>
        <begin position="33"/>
        <end position="288"/>
    </location>
</feature>
<dbReference type="InterPro" id="IPR012902">
    <property type="entry name" value="N_methyl_site"/>
</dbReference>